<dbReference type="Pfam" id="PF08659">
    <property type="entry name" value="KR"/>
    <property type="match status" value="1"/>
</dbReference>
<dbReference type="Pfam" id="PF08990">
    <property type="entry name" value="Docking"/>
    <property type="match status" value="1"/>
</dbReference>
<dbReference type="InterPro" id="IPR018201">
    <property type="entry name" value="Ketoacyl_synth_AS"/>
</dbReference>
<dbReference type="PROSITE" id="PS52004">
    <property type="entry name" value="KS3_2"/>
    <property type="match status" value="1"/>
</dbReference>
<dbReference type="SUPFAM" id="SSF53901">
    <property type="entry name" value="Thiolase-like"/>
    <property type="match status" value="1"/>
</dbReference>
<dbReference type="CDD" id="cd00833">
    <property type="entry name" value="PKS"/>
    <property type="match status" value="1"/>
</dbReference>
<dbReference type="PROSITE" id="PS00012">
    <property type="entry name" value="PHOSPHOPANTETHEINE"/>
    <property type="match status" value="1"/>
</dbReference>
<dbReference type="InterPro" id="IPR009081">
    <property type="entry name" value="PP-bd_ACP"/>
</dbReference>
<evidence type="ECO:0000256" key="8">
    <source>
        <dbReference type="SAM" id="MobiDB-lite"/>
    </source>
</evidence>
<dbReference type="NCBIfam" id="NF045894">
    <property type="entry name" value="PKS_plus_SDR"/>
    <property type="match status" value="1"/>
</dbReference>
<dbReference type="SMART" id="SM01294">
    <property type="entry name" value="PKS_PP_betabranch"/>
    <property type="match status" value="1"/>
</dbReference>
<dbReference type="Proteomes" id="UP000649259">
    <property type="component" value="Unassembled WGS sequence"/>
</dbReference>
<dbReference type="CDD" id="cd08952">
    <property type="entry name" value="KR_1_SDR_x"/>
    <property type="match status" value="1"/>
</dbReference>
<keyword evidence="7" id="KW-0012">Acyltransferase</keyword>
<evidence type="ECO:0000259" key="10">
    <source>
        <dbReference type="PROSITE" id="PS52004"/>
    </source>
</evidence>
<sequence length="1683" mass="176716">MSNGSKDGSRGGSGDGGTEAKLRDYLKRVTAELGQARHRLREAEAAAGQPIAIIGMACRYPGGCDSPERLWELVDSGRDAITPFPADRGWDLDALYHPDPDHRGTSYVREGGFLHDAADFDAAFFGITPREALGMDPQQRLLLETSWEACERAGIDPLTLKGAQVGVYTGIVNSGYVSRLRETPESVEGYVVTGTMASVASGRIAYTLGLEGPAVSIETACSSSLVALHLAVQALRDGECSMALAGGVAVMPVPDAFVEFSRQRGMAPDGRIKAFAAAADGTTWSEGAGVLLVERLADARRNGHPVLAVVRGSAINQDGASNGLSAPNDLAQERVIRAALANARLTPADVDAVEAHGTGTTLGDPIEAQALLAAYGRERPQDRPLWLGSIKSNLGHSGPAAGVAGVIKMVEAMRHGVLPRTLHVDAPTPHVDWSSGAVRLLTEPVPWTGHDDRPRRAGVSAFGISGTNAHVILEEAPEAGPGERRPSGEPHLVADVLPWVVSGRSDAALRAQAGRLAGFVEQRSELTVGDVARSLVETRSALEHRAVVLAGDRDAAVGALRSVAEGVPVPGVVAGVVSGEQGRVVFVFPGQGSQWLGMGAGLWESSPVFRERLQECDAALSALVDWSVTDVVRGVPDAASLDDVVVVQASLWAVMVSLAAMWRSVGVEPGAVIGHSQGEIAAAVVAGGLSVEDGARVVVLRARAIGQSLSGHGGMVSLAAGADRVRELIAAWGERISIASVNGPSSTVVSGEPDALDDLMAACDGEGIRARRIAVDYASHSAQVESIREQVTEALEDIEPRAAEVPFYSTVLGSVIDTGDLDAGYWVTNLRQEVRFDATVRELLADGFGYFVECSPHPVLTVGMQETFEDHADSQAVALGTLRRDEGGPERLLTSLAEGYVRGLAVDWHTLFAGTGAQRIELPTYAFRRRRYWLEEPAGAAPKQDAGELDEVDAGFWAAVDAGALETLTTELGVPADEPFSALLPALSSWRGRRREESRADGWRYRVVWRPARFPADRQPRGHWLVVVPEGRADDPWAAGSVRALERAGAGVTRLVVDAVGADRDRLAHVLREAFTEGSGAGSGETPPGGVLSLLALDDAPHPAYPAVPSGLAATVTLVQAMVQAGEGMPAPPRLWCATRGAVSTGASDPLASPAQAHAWGLGRVAALEHPLLWGGLVDLPADAGDTEVARLAAVLRAPAEEDHLAVRGDGVHVRRLVRAPAEAVPAVREWRPRGSVLVTGGTGGIGGHLARRLAQTGAEHLVLVSRSGPEAPGATELAEELTAAGAKVSLVACDVADRDALAAVLASVPADQPLTAVVHAAAVLDDGVIESLDPERMERVLRVKAQGALHLDELTRDADLSAFVLCSSFGATFGLPALGNYAPGNAFLDALAERRRAQGLPATSVAWGTWAGTGMAAGDVGARGRLEGIHEMDPEPASAALGRILDRDETTAVLIDLRWERFAPVFHAKRPTALFSEIPEAVRALARGAGDGDADPATADEAADGLRARLAGVPRAEQERELLELVRSHAGVVMGHVTLTGNARDAVAPDRPFRDLGFDSLMAVELRNRVGAATGVALPATLVFDHPTPEAVARHLRQEMGLGDADGIPPGFPELERLEAALAAAPADDEARARLAKRLERLLWTVSGDDLATTPGEGSGDREFSTVSNDEMFDLIDRELGA</sequence>
<dbReference type="InterPro" id="IPR014043">
    <property type="entry name" value="Acyl_transferase_dom"/>
</dbReference>
<evidence type="ECO:0000256" key="4">
    <source>
        <dbReference type="ARBA" id="ARBA00022679"/>
    </source>
</evidence>
<dbReference type="InterPro" id="IPR016036">
    <property type="entry name" value="Malonyl_transacylase_ACP-bd"/>
</dbReference>
<dbReference type="InterPro" id="IPR020806">
    <property type="entry name" value="PKS_PP-bd"/>
</dbReference>
<dbReference type="SMART" id="SM00822">
    <property type="entry name" value="PKS_KR"/>
    <property type="match status" value="1"/>
</dbReference>
<evidence type="ECO:0000256" key="3">
    <source>
        <dbReference type="ARBA" id="ARBA00022553"/>
    </source>
</evidence>
<dbReference type="Gene3D" id="1.10.1200.10">
    <property type="entry name" value="ACP-like"/>
    <property type="match status" value="1"/>
</dbReference>
<protein>
    <recommendedName>
        <fullName evidence="13">Polyketide synthase</fullName>
    </recommendedName>
</protein>
<dbReference type="Pfam" id="PF00698">
    <property type="entry name" value="Acyl_transf_1"/>
    <property type="match status" value="1"/>
</dbReference>
<dbReference type="SMART" id="SM00825">
    <property type="entry name" value="PKS_KS"/>
    <property type="match status" value="1"/>
</dbReference>
<dbReference type="PANTHER" id="PTHR43775:SF51">
    <property type="entry name" value="INACTIVE PHENOLPHTHIOCEROL SYNTHESIS POLYKETIDE SYNTHASE TYPE I PKS1-RELATED"/>
    <property type="match status" value="1"/>
</dbReference>
<accession>A0ABQ3SD69</accession>
<dbReference type="InterPro" id="IPR016035">
    <property type="entry name" value="Acyl_Trfase/lysoPLipase"/>
</dbReference>
<dbReference type="InterPro" id="IPR032821">
    <property type="entry name" value="PKS_assoc"/>
</dbReference>
<dbReference type="InterPro" id="IPR020841">
    <property type="entry name" value="PKS_Beta-ketoAc_synthase_dom"/>
</dbReference>
<evidence type="ECO:0000259" key="9">
    <source>
        <dbReference type="PROSITE" id="PS50075"/>
    </source>
</evidence>
<dbReference type="InterPro" id="IPR014030">
    <property type="entry name" value="Ketoacyl_synth_N"/>
</dbReference>
<dbReference type="SUPFAM" id="SSF52151">
    <property type="entry name" value="FabD/lysophospholipase-like"/>
    <property type="match status" value="1"/>
</dbReference>
<dbReference type="InterPro" id="IPR036291">
    <property type="entry name" value="NAD(P)-bd_dom_sf"/>
</dbReference>
<dbReference type="Pfam" id="PF02801">
    <property type="entry name" value="Ketoacyl-synt_C"/>
    <property type="match status" value="1"/>
</dbReference>
<keyword evidence="6" id="KW-0511">Multifunctional enzyme</keyword>
<dbReference type="PANTHER" id="PTHR43775">
    <property type="entry name" value="FATTY ACID SYNTHASE"/>
    <property type="match status" value="1"/>
</dbReference>
<dbReference type="SMART" id="SM00823">
    <property type="entry name" value="PKS_PP"/>
    <property type="match status" value="1"/>
</dbReference>
<evidence type="ECO:0000256" key="2">
    <source>
        <dbReference type="ARBA" id="ARBA00022450"/>
    </source>
</evidence>
<reference evidence="12" key="1">
    <citation type="submission" date="2023-07" db="EMBL/GenBank/DDBJ databases">
        <title>Whole genome shotgun sequence of Streptomyces cacaoi subsp. asoensis NBRC 13813.</title>
        <authorList>
            <person name="Komaki H."/>
            <person name="Tamura T."/>
        </authorList>
    </citation>
    <scope>NUCLEOTIDE SEQUENCE [LARGE SCALE GENOMIC DNA]</scope>
    <source>
        <strain evidence="12">NBRC 13813</strain>
    </source>
</reference>
<feature type="domain" description="Ketosynthase family 3 (KS3)" evidence="10">
    <location>
        <begin position="48"/>
        <end position="475"/>
    </location>
</feature>
<dbReference type="InterPro" id="IPR014031">
    <property type="entry name" value="Ketoacyl_synth_C"/>
</dbReference>
<dbReference type="Gene3D" id="6.10.40.10">
    <property type="match status" value="1"/>
</dbReference>
<keyword evidence="4" id="KW-0808">Transferase</keyword>
<evidence type="ECO:0008006" key="13">
    <source>
        <dbReference type="Google" id="ProtNLM"/>
    </source>
</evidence>
<dbReference type="PROSITE" id="PS00606">
    <property type="entry name" value="KS3_1"/>
    <property type="match status" value="1"/>
</dbReference>
<dbReference type="Gene3D" id="6.10.140.1830">
    <property type="match status" value="1"/>
</dbReference>
<comment type="caution">
    <text evidence="11">The sequence shown here is derived from an EMBL/GenBank/DDBJ whole genome shotgun (WGS) entry which is preliminary data.</text>
</comment>
<dbReference type="SMART" id="SM00827">
    <property type="entry name" value="PKS_AT"/>
    <property type="match status" value="1"/>
</dbReference>
<dbReference type="Pfam" id="PF16197">
    <property type="entry name" value="KAsynt_C_assoc"/>
    <property type="match status" value="1"/>
</dbReference>
<dbReference type="InterPro" id="IPR006162">
    <property type="entry name" value="Ppantetheine_attach_site"/>
</dbReference>
<dbReference type="InterPro" id="IPR036299">
    <property type="entry name" value="Polyketide_synth_docking_sf"/>
</dbReference>
<dbReference type="SUPFAM" id="SSF51735">
    <property type="entry name" value="NAD(P)-binding Rossmann-fold domains"/>
    <property type="match status" value="2"/>
</dbReference>
<dbReference type="InterPro" id="IPR001227">
    <property type="entry name" value="Ac_transferase_dom_sf"/>
</dbReference>
<dbReference type="InterPro" id="IPR050091">
    <property type="entry name" value="PKS_NRPS_Biosynth_Enz"/>
</dbReference>
<dbReference type="SUPFAM" id="SSF55048">
    <property type="entry name" value="Probable ACP-binding domain of malonyl-CoA ACP transacylase"/>
    <property type="match status" value="1"/>
</dbReference>
<evidence type="ECO:0000313" key="11">
    <source>
        <dbReference type="EMBL" id="GHI66076.1"/>
    </source>
</evidence>
<gene>
    <name evidence="11" type="ORF">Saso_77260</name>
</gene>
<dbReference type="InterPro" id="IPR015083">
    <property type="entry name" value="NorB/c/GfsB-D-like_docking"/>
</dbReference>
<name>A0ABQ3SD69_9ACTN</name>
<feature type="region of interest" description="Disordered" evidence="8">
    <location>
        <begin position="1"/>
        <end position="21"/>
    </location>
</feature>
<evidence type="ECO:0000256" key="5">
    <source>
        <dbReference type="ARBA" id="ARBA00023194"/>
    </source>
</evidence>
<dbReference type="RefSeq" id="WP_189928434.1">
    <property type="nucleotide sequence ID" value="NZ_BMSI01000025.1"/>
</dbReference>
<evidence type="ECO:0000256" key="1">
    <source>
        <dbReference type="ARBA" id="ARBA00001957"/>
    </source>
</evidence>
<feature type="domain" description="Carrier" evidence="9">
    <location>
        <begin position="1514"/>
        <end position="1601"/>
    </location>
</feature>
<dbReference type="Gene3D" id="3.40.47.10">
    <property type="match status" value="1"/>
</dbReference>
<organism evidence="11 12">
    <name type="scientific">Streptomyces asoensis</name>
    <dbReference type="NCBI Taxonomy" id="249586"/>
    <lineage>
        <taxon>Bacteria</taxon>
        <taxon>Bacillati</taxon>
        <taxon>Actinomycetota</taxon>
        <taxon>Actinomycetes</taxon>
        <taxon>Kitasatosporales</taxon>
        <taxon>Streptomycetaceae</taxon>
        <taxon>Streptomyces</taxon>
    </lineage>
</organism>
<dbReference type="Gene3D" id="3.40.50.720">
    <property type="entry name" value="NAD(P)-binding Rossmann-like Domain"/>
    <property type="match status" value="1"/>
</dbReference>
<dbReference type="InterPro" id="IPR016039">
    <property type="entry name" value="Thiolase-like"/>
</dbReference>
<evidence type="ECO:0000256" key="7">
    <source>
        <dbReference type="ARBA" id="ARBA00023315"/>
    </source>
</evidence>
<dbReference type="Gene3D" id="3.30.70.3290">
    <property type="match status" value="1"/>
</dbReference>
<dbReference type="InterPro" id="IPR036736">
    <property type="entry name" value="ACP-like_sf"/>
</dbReference>
<dbReference type="SUPFAM" id="SSF101173">
    <property type="entry name" value="Docking domain B of the erythromycin polyketide synthase (DEBS)"/>
    <property type="match status" value="1"/>
</dbReference>
<dbReference type="Pfam" id="PF00550">
    <property type="entry name" value="PP-binding"/>
    <property type="match status" value="1"/>
</dbReference>
<comment type="cofactor">
    <cofactor evidence="1">
        <name>pantetheine 4'-phosphate</name>
        <dbReference type="ChEBI" id="CHEBI:47942"/>
    </cofactor>
</comment>
<dbReference type="InterPro" id="IPR013968">
    <property type="entry name" value="PKS_KR"/>
</dbReference>
<dbReference type="Pfam" id="PF18369">
    <property type="entry name" value="PKS_DE"/>
    <property type="match status" value="1"/>
</dbReference>
<dbReference type="Pfam" id="PF00109">
    <property type="entry name" value="ketoacyl-synt"/>
    <property type="match status" value="1"/>
</dbReference>
<dbReference type="Gene3D" id="3.40.366.10">
    <property type="entry name" value="Malonyl-Coenzyme A Acyl Carrier Protein, domain 2"/>
    <property type="match status" value="1"/>
</dbReference>
<dbReference type="EMBL" id="BNEB01000006">
    <property type="protein sequence ID" value="GHI66076.1"/>
    <property type="molecule type" value="Genomic_DNA"/>
</dbReference>
<dbReference type="SUPFAM" id="SSF47336">
    <property type="entry name" value="ACP-like"/>
    <property type="match status" value="1"/>
</dbReference>
<keyword evidence="2" id="KW-0596">Phosphopantetheine</keyword>
<dbReference type="InterPro" id="IPR041618">
    <property type="entry name" value="PKS_DE"/>
</dbReference>
<proteinExistence type="predicted"/>
<keyword evidence="3" id="KW-0597">Phosphoprotein</keyword>
<dbReference type="InterPro" id="IPR057326">
    <property type="entry name" value="KR_dom"/>
</dbReference>
<keyword evidence="5" id="KW-0045">Antibiotic biosynthesis</keyword>
<evidence type="ECO:0000256" key="6">
    <source>
        <dbReference type="ARBA" id="ARBA00023268"/>
    </source>
</evidence>
<keyword evidence="12" id="KW-1185">Reference proteome</keyword>
<evidence type="ECO:0000313" key="12">
    <source>
        <dbReference type="Proteomes" id="UP000649259"/>
    </source>
</evidence>
<dbReference type="PROSITE" id="PS50075">
    <property type="entry name" value="CARRIER"/>
    <property type="match status" value="1"/>
</dbReference>